<dbReference type="EMBL" id="JAFMYV010000009">
    <property type="protein sequence ID" value="MBO0938406.1"/>
    <property type="molecule type" value="Genomic_DNA"/>
</dbReference>
<comment type="caution">
    <text evidence="9">The sequence shown here is derived from an EMBL/GenBank/DDBJ whole genome shotgun (WGS) entry which is preliminary data.</text>
</comment>
<dbReference type="AlphaFoldDB" id="A0A939GKG9"/>
<dbReference type="SUPFAM" id="SSF51445">
    <property type="entry name" value="(Trans)glycosidases"/>
    <property type="match status" value="1"/>
</dbReference>
<comment type="catalytic activity">
    <reaction evidence="6">
        <text>Endohydrolysis of (1-&gt;4)-beta-D-xylosidic linkages in xylans.</text>
        <dbReference type="EC" id="3.2.1.8"/>
    </reaction>
</comment>
<dbReference type="PANTHER" id="PTHR31490:SF90">
    <property type="entry name" value="ENDO-1,4-BETA-XYLANASE A"/>
    <property type="match status" value="1"/>
</dbReference>
<keyword evidence="1 6" id="KW-0378">Hydrolase</keyword>
<keyword evidence="10" id="KW-1185">Reference proteome</keyword>
<dbReference type="InterPro" id="IPR001000">
    <property type="entry name" value="GH10_dom"/>
</dbReference>
<dbReference type="SMART" id="SM00633">
    <property type="entry name" value="Glyco_10"/>
    <property type="match status" value="1"/>
</dbReference>
<proteinExistence type="inferred from homology"/>
<dbReference type="PROSITE" id="PS51760">
    <property type="entry name" value="GH10_2"/>
    <property type="match status" value="1"/>
</dbReference>
<organism evidence="9 10">
    <name type="scientific">Fibrella rubiginis</name>
    <dbReference type="NCBI Taxonomy" id="2817060"/>
    <lineage>
        <taxon>Bacteria</taxon>
        <taxon>Pseudomonadati</taxon>
        <taxon>Bacteroidota</taxon>
        <taxon>Cytophagia</taxon>
        <taxon>Cytophagales</taxon>
        <taxon>Spirosomataceae</taxon>
        <taxon>Fibrella</taxon>
    </lineage>
</organism>
<evidence type="ECO:0000256" key="5">
    <source>
        <dbReference type="PROSITE-ProRule" id="PRU10061"/>
    </source>
</evidence>
<dbReference type="Pfam" id="PF00331">
    <property type="entry name" value="Glyco_hydro_10"/>
    <property type="match status" value="1"/>
</dbReference>
<evidence type="ECO:0000256" key="3">
    <source>
        <dbReference type="ARBA" id="ARBA00023295"/>
    </source>
</evidence>
<evidence type="ECO:0000256" key="6">
    <source>
        <dbReference type="RuleBase" id="RU361174"/>
    </source>
</evidence>
<evidence type="ECO:0000256" key="4">
    <source>
        <dbReference type="ARBA" id="ARBA00023326"/>
    </source>
</evidence>
<feature type="signal peptide" evidence="7">
    <location>
        <begin position="1"/>
        <end position="26"/>
    </location>
</feature>
<gene>
    <name evidence="9" type="ORF">J2I47_17775</name>
</gene>
<protein>
    <recommendedName>
        <fullName evidence="6">Beta-xylanase</fullName>
        <ecNumber evidence="6">3.2.1.8</ecNumber>
    </recommendedName>
</protein>
<sequence>MKRKGLVARGGAVIVALLLWSMPSAGQSAKGLKDYYAAYFPIGVAVNPRMMQNGPESALILAQFSSMTPENAMKMGPIHPEENRYNWKDADAIVQFAQQHGLKVRGHTLCWHNQIPPWLFVDSTGKQVSRDVLLARLKQHISAVVGRYKGKIYAWDVVNEAVPDGGDALYRPTKFYEIIGEDYLEKAFQYAHEADPAALLFYNDYNTENTVKRERIYQLVKKLKDKGVPIHGVGLQGHWSIHEPTAQQLDESITRFAGLGLTVQITELDVSIHAKQHERQEAAATAKSEFTNELNDRQAAHYAMLFKVFRKHRDKLSGVTFWNLSDKSSWLDNFPVKGRKDYPLLFDQNYQPKKAYSAVVNF</sequence>
<dbReference type="PROSITE" id="PS00591">
    <property type="entry name" value="GH10_1"/>
    <property type="match status" value="1"/>
</dbReference>
<evidence type="ECO:0000313" key="10">
    <source>
        <dbReference type="Proteomes" id="UP000664034"/>
    </source>
</evidence>
<dbReference type="Gene3D" id="3.20.20.80">
    <property type="entry name" value="Glycosidases"/>
    <property type="match status" value="1"/>
</dbReference>
<dbReference type="GO" id="GO:0000272">
    <property type="term" value="P:polysaccharide catabolic process"/>
    <property type="evidence" value="ECO:0007669"/>
    <property type="project" value="UniProtKB-KW"/>
</dbReference>
<dbReference type="InterPro" id="IPR031158">
    <property type="entry name" value="GH10_AS"/>
</dbReference>
<dbReference type="RefSeq" id="WP_207365941.1">
    <property type="nucleotide sequence ID" value="NZ_JAFMYV010000009.1"/>
</dbReference>
<keyword evidence="7" id="KW-0732">Signal</keyword>
<keyword evidence="3 6" id="KW-0326">Glycosidase</keyword>
<reference evidence="9" key="1">
    <citation type="submission" date="2021-03" db="EMBL/GenBank/DDBJ databases">
        <title>Fibrella sp. HMF5335 genome sequencing and assembly.</title>
        <authorList>
            <person name="Kang H."/>
            <person name="Kim H."/>
            <person name="Bae S."/>
            <person name="Joh K."/>
        </authorList>
    </citation>
    <scope>NUCLEOTIDE SEQUENCE</scope>
    <source>
        <strain evidence="9">HMF5335</strain>
    </source>
</reference>
<evidence type="ECO:0000256" key="1">
    <source>
        <dbReference type="ARBA" id="ARBA00022801"/>
    </source>
</evidence>
<evidence type="ECO:0000256" key="7">
    <source>
        <dbReference type="SAM" id="SignalP"/>
    </source>
</evidence>
<feature type="chain" id="PRO_5037589936" description="Beta-xylanase" evidence="7">
    <location>
        <begin position="27"/>
        <end position="362"/>
    </location>
</feature>
<keyword evidence="2 6" id="KW-0119">Carbohydrate metabolism</keyword>
<accession>A0A939GKG9</accession>
<dbReference type="InterPro" id="IPR017853">
    <property type="entry name" value="GH"/>
</dbReference>
<evidence type="ECO:0000256" key="2">
    <source>
        <dbReference type="ARBA" id="ARBA00023277"/>
    </source>
</evidence>
<keyword evidence="4 6" id="KW-0624">Polysaccharide degradation</keyword>
<dbReference type="InterPro" id="IPR044846">
    <property type="entry name" value="GH10"/>
</dbReference>
<dbReference type="GO" id="GO:0031176">
    <property type="term" value="F:endo-1,4-beta-xylanase activity"/>
    <property type="evidence" value="ECO:0007669"/>
    <property type="project" value="UniProtKB-EC"/>
</dbReference>
<comment type="similarity">
    <text evidence="6">Belongs to the glycosyl hydrolase 10 (cellulase F) family.</text>
</comment>
<dbReference type="Proteomes" id="UP000664034">
    <property type="component" value="Unassembled WGS sequence"/>
</dbReference>
<evidence type="ECO:0000313" key="9">
    <source>
        <dbReference type="EMBL" id="MBO0938406.1"/>
    </source>
</evidence>
<dbReference type="PRINTS" id="PR00134">
    <property type="entry name" value="GLHYDRLASE10"/>
</dbReference>
<dbReference type="EC" id="3.2.1.8" evidence="6"/>
<name>A0A939GKG9_9BACT</name>
<evidence type="ECO:0000259" key="8">
    <source>
        <dbReference type="PROSITE" id="PS51760"/>
    </source>
</evidence>
<dbReference type="PANTHER" id="PTHR31490">
    <property type="entry name" value="GLYCOSYL HYDROLASE"/>
    <property type="match status" value="1"/>
</dbReference>
<feature type="domain" description="GH10" evidence="8">
    <location>
        <begin position="26"/>
        <end position="362"/>
    </location>
</feature>
<feature type="active site" description="Nucleophile" evidence="5">
    <location>
        <position position="267"/>
    </location>
</feature>